<evidence type="ECO:0000313" key="2">
    <source>
        <dbReference type="Proteomes" id="UP000326112"/>
    </source>
</evidence>
<reference evidence="1 2" key="2">
    <citation type="journal article" date="2023" name="Plant Pathol.">
        <title>Dismantling and reorganizing Pseudomonas marginalis sensu#lato.</title>
        <authorList>
            <person name="Sawada H."/>
            <person name="Fujikawa T."/>
            <person name="Satou M."/>
        </authorList>
    </citation>
    <scope>NUCLEOTIDE SEQUENCE [LARGE SCALE GENOMIC DNA]</scope>
    <source>
        <strain evidence="1 2">MAFF 212408</strain>
    </source>
</reference>
<gene>
    <name evidence="1" type="ORF">F0169_21265</name>
</gene>
<dbReference type="EMBL" id="VUAZ01000130">
    <property type="protein sequence ID" value="MPR04384.1"/>
    <property type="molecule type" value="Genomic_DNA"/>
</dbReference>
<dbReference type="RefSeq" id="WP_152747541.1">
    <property type="nucleotide sequence ID" value="NZ_VUAZ01000130.1"/>
</dbReference>
<accession>A0A5N7KQC8</accession>
<organism evidence="1 2">
    <name type="scientific">Pseudomonas kitaguniensis</name>
    <dbReference type="NCBI Taxonomy" id="2607908"/>
    <lineage>
        <taxon>Bacteria</taxon>
        <taxon>Pseudomonadati</taxon>
        <taxon>Pseudomonadota</taxon>
        <taxon>Gammaproteobacteria</taxon>
        <taxon>Pseudomonadales</taxon>
        <taxon>Pseudomonadaceae</taxon>
        <taxon>Pseudomonas</taxon>
    </lineage>
</organism>
<dbReference type="Proteomes" id="UP000326112">
    <property type="component" value="Unassembled WGS sequence"/>
</dbReference>
<keyword evidence="2" id="KW-1185">Reference proteome</keyword>
<sequence length="128" mass="14321">MRAIEEIIAEFFQSWDQKYVSEPALGALRELAKDGRFDEMTALLVARVNRHGRVAMGFVLTHVPGVLLSSYIYEKAEVSAPIVEEYWRVEDVATTIRNAALRDGKLSVFVPKIISDLREIAASASNPK</sequence>
<proteinExistence type="predicted"/>
<comment type="caution">
    <text evidence="1">The sequence shown here is derived from an EMBL/GenBank/DDBJ whole genome shotgun (WGS) entry which is preliminary data.</text>
</comment>
<protein>
    <submittedName>
        <fullName evidence="1">Uncharacterized protein</fullName>
    </submittedName>
</protein>
<evidence type="ECO:0000313" key="1">
    <source>
        <dbReference type="EMBL" id="MPR04384.1"/>
    </source>
</evidence>
<reference evidence="1 2" key="1">
    <citation type="journal article" date="2020" name="Int. J. Syst. Evol. Microbiol.">
        <title>Pseudomonas kitaguniensis sp. nov., a pathogen causing bacterial rot of Welsh onion in Japan.</title>
        <authorList>
            <person name="Sawada H."/>
            <person name="Fujikawa T."/>
            <person name="Nishiwaki Y."/>
            <person name="Horita H."/>
        </authorList>
    </citation>
    <scope>NUCLEOTIDE SEQUENCE [LARGE SCALE GENOMIC DNA]</scope>
    <source>
        <strain evidence="1 2">MAFF 212408</strain>
    </source>
</reference>
<name>A0A5N7KQC8_9PSED</name>